<sequence length="750" mass="79797">MIGMKHRIRIRDRVLTLILSLLLFLSLPLLSPQSVNAASGFWDISGHWSEFYVKKVNNANVISGYPDGGFQPDKAVTRAEFISMVNRTYELNRLDIADTSTLSDVPYSSWYYKDVTLAVSAGYAGGYNDGTFRPNNPITRQEAAVMLDRLIPNGKKAGSLKSYPDSKQLQSWAAAAFSKLNGKGYMGPYSDNKLHPADPLTRAQTAKILSDILDNEDIVTRRTIVDQDKTTLAGKTFVGDVRIDEDLEEGSATIDNCIILGDLIINGGSTITLNNTRVVKAEADKDDTQVRIATKGNTTISNLELYGKSYIQTTGKDGQGTPKVIIHGSADATLKGVFPKVSIEGSRAILNLESGKVLDLQVTDDGRYSDIVLSGKAEITQATVDNECYFHGTGTVAYMIVNADGVTYETKPGKMTVGLKTDRPQEGGDEDVDVAFKPKNKANDVDVETEITITFNTSMKLAGGKEISDSSVGNFITLAKGSKTGDKVPFKAAINSAKKIITITPSQKLLTGTRYYVVLAEETLINGGGNLNDGRSVYFTTEGLAPEETAATPALGGLTLTPSDSSITVSFMPNSTGTVYAIAKTSPEALTVSQIRSGGKSTSVKYNTAGTLTLTGLSANTKYYVSAFLRNAYSTDSAIVTANTTTTMPEAALSSLTLKTSSGSNLLTGFKAETKTYDVQVPAGTAAVDVAAATNTTTNTNAVITINGETVNSKTGIVVTAGSTTKITVNISADNKKAVDYVINVTVAAQ</sequence>
<proteinExistence type="predicted"/>
<accession>A0ACD1AFR7</accession>
<name>A0ACD1AFR7_9FIRM</name>
<evidence type="ECO:0000313" key="1">
    <source>
        <dbReference type="EMBL" id="QOX65053.1"/>
    </source>
</evidence>
<reference evidence="1" key="1">
    <citation type="submission" date="2019-08" db="EMBL/GenBank/DDBJ databases">
        <title>Genome sequence of Clostridiales bacterium MT110.</title>
        <authorList>
            <person name="Cao J."/>
        </authorList>
    </citation>
    <scope>NUCLEOTIDE SEQUENCE</scope>
    <source>
        <strain evidence="1">MT110</strain>
    </source>
</reference>
<gene>
    <name evidence="1" type="ORF">FRZ06_17735</name>
</gene>
<dbReference type="Proteomes" id="UP000594014">
    <property type="component" value="Chromosome"/>
</dbReference>
<evidence type="ECO:0000313" key="2">
    <source>
        <dbReference type="Proteomes" id="UP000594014"/>
    </source>
</evidence>
<keyword evidence="2" id="KW-1185">Reference proteome</keyword>
<dbReference type="EMBL" id="CP042469">
    <property type="protein sequence ID" value="QOX65053.1"/>
    <property type="molecule type" value="Genomic_DNA"/>
</dbReference>
<organism evidence="1 2">
    <name type="scientific">Anoxybacterium hadale</name>
    <dbReference type="NCBI Taxonomy" id="3408580"/>
    <lineage>
        <taxon>Bacteria</taxon>
        <taxon>Bacillati</taxon>
        <taxon>Bacillota</taxon>
        <taxon>Clostridia</taxon>
        <taxon>Peptostreptococcales</taxon>
        <taxon>Anaerovoracaceae</taxon>
        <taxon>Anoxybacterium</taxon>
    </lineage>
</organism>
<protein>
    <submittedName>
        <fullName evidence="1">Uncharacterized protein</fullName>
    </submittedName>
</protein>